<gene>
    <name evidence="3" type="primary">recD2_2</name>
    <name evidence="3" type="ORF">CVS47_00866</name>
</gene>
<evidence type="ECO:0000313" key="4">
    <source>
        <dbReference type="Proteomes" id="UP000276888"/>
    </source>
</evidence>
<dbReference type="RefSeq" id="WP_277600965.1">
    <property type="nucleotide sequence ID" value="NZ_CP031423.1"/>
</dbReference>
<evidence type="ECO:0000313" key="3">
    <source>
        <dbReference type="EMBL" id="AZS36265.1"/>
    </source>
</evidence>
<feature type="compositionally biased region" description="Polar residues" evidence="1">
    <location>
        <begin position="511"/>
        <end position="520"/>
    </location>
</feature>
<reference evidence="3 4" key="1">
    <citation type="submission" date="2018-08" db="EMBL/GenBank/DDBJ databases">
        <title>Microbacterium lemovicicum sp. nov., a bacterium isolated from a natural uranium-rich soil.</title>
        <authorList>
            <person name="ORTET P."/>
        </authorList>
    </citation>
    <scope>NUCLEOTIDE SEQUENCE [LARGE SCALE GENOMIC DNA]</scope>
    <source>
        <strain evidence="3 4">Viu22</strain>
    </source>
</reference>
<dbReference type="Proteomes" id="UP000276888">
    <property type="component" value="Chromosome"/>
</dbReference>
<keyword evidence="3" id="KW-0347">Helicase</keyword>
<dbReference type="GO" id="GO:0003678">
    <property type="term" value="F:DNA helicase activity"/>
    <property type="evidence" value="ECO:0007669"/>
    <property type="project" value="UniProtKB-EC"/>
</dbReference>
<feature type="domain" description="TrwC relaxase" evidence="2">
    <location>
        <begin position="12"/>
        <end position="264"/>
    </location>
</feature>
<protein>
    <submittedName>
        <fullName evidence="3">ATP-dependent RecD-like DNA helicase</fullName>
        <ecNumber evidence="3">3.6.4.12</ecNumber>
    </submittedName>
</protein>
<dbReference type="SUPFAM" id="SSF52540">
    <property type="entry name" value="P-loop containing nucleoside triphosphate hydrolases"/>
    <property type="match status" value="1"/>
</dbReference>
<dbReference type="AlphaFoldDB" id="A0A3Q9IZW5"/>
<organism evidence="3 4">
    <name type="scientific">Microbacterium lemovicicum</name>
    <dbReference type="NCBI Taxonomy" id="1072463"/>
    <lineage>
        <taxon>Bacteria</taxon>
        <taxon>Bacillati</taxon>
        <taxon>Actinomycetota</taxon>
        <taxon>Actinomycetes</taxon>
        <taxon>Micrococcales</taxon>
        <taxon>Microbacteriaceae</taxon>
        <taxon>Microbacterium</taxon>
    </lineage>
</organism>
<feature type="region of interest" description="Disordered" evidence="1">
    <location>
        <begin position="508"/>
        <end position="535"/>
    </location>
</feature>
<dbReference type="GO" id="GO:0016787">
    <property type="term" value="F:hydrolase activity"/>
    <property type="evidence" value="ECO:0007669"/>
    <property type="project" value="UniProtKB-KW"/>
</dbReference>
<keyword evidence="3" id="KW-0378">Hydrolase</keyword>
<dbReference type="EMBL" id="CP031423">
    <property type="protein sequence ID" value="AZS36265.1"/>
    <property type="molecule type" value="Genomic_DNA"/>
</dbReference>
<keyword evidence="3" id="KW-0067">ATP-binding</keyword>
<dbReference type="InterPro" id="IPR027417">
    <property type="entry name" value="P-loop_NTPase"/>
</dbReference>
<name>A0A3Q9IZW5_9MICO</name>
<dbReference type="Gene3D" id="3.40.50.300">
    <property type="entry name" value="P-loop containing nucleotide triphosphate hydrolases"/>
    <property type="match status" value="1"/>
</dbReference>
<keyword evidence="4" id="KW-1185">Reference proteome</keyword>
<dbReference type="InterPro" id="IPR014862">
    <property type="entry name" value="TrwC"/>
</dbReference>
<dbReference type="Pfam" id="PF13604">
    <property type="entry name" value="AAA_30"/>
    <property type="match status" value="1"/>
</dbReference>
<dbReference type="SUPFAM" id="SSF55464">
    <property type="entry name" value="Origin of replication-binding domain, RBD-like"/>
    <property type="match status" value="1"/>
</dbReference>
<evidence type="ECO:0000256" key="1">
    <source>
        <dbReference type="SAM" id="MobiDB-lite"/>
    </source>
</evidence>
<dbReference type="KEGG" id="mlv:CVS47_00866"/>
<dbReference type="EC" id="3.6.4.12" evidence="3"/>
<proteinExistence type="predicted"/>
<keyword evidence="3" id="KW-0547">Nucleotide-binding</keyword>
<dbReference type="Pfam" id="PF08751">
    <property type="entry name" value="TrwC"/>
    <property type="match status" value="1"/>
</dbReference>
<evidence type="ECO:0000259" key="2">
    <source>
        <dbReference type="Pfam" id="PF08751"/>
    </source>
</evidence>
<sequence length="535" mass="58299">MTRFIVEDGEVSADALSAGALRVWLAGHDPISGQERGRPHLRAESDLLLDATLNHPRSYSIAALLHPELSVEFEALQDRIRDRTVVLWQQELNARRRHGGLIREDISRLEVVELQHRRSRALDPHIHRHLWLNVKVRGRDGQWTNVDSRVAMKFHTVINAEGELAARTDPQWLTALARHGYTIDADGEITELAALVAPLSRRSAQIEANRARLIAEWQAAHGGATPSLAVLQQIDRRAWAVARPDKPAVLDEESWERAVREELQGLDPSIGHPRSLSPLAAIPLGHLDVNLLAAMAVVDANDRSRSSGGRFSLYDLHAGALRALSRTGVIVDRAELNDVQHCIIATAMSSVVRLTSEQNVPGHVKQYMATNTLRSKVRLARDFDLIATPGPSVPRADLRTAATRVLDADRLDASQLDAASAIAGHAGLVTVTGPAGAGKTTMLRLAHHALRARRRRMLVVAPTRTAASIAAEEIGATATSLHALLYDHGFRWTKNAAGAQVWTRLAPGDTDPTTGASYSGATKYPLHKGGPNRCG</sequence>
<accession>A0A3Q9IZW5</accession>